<name>A0A9D1ANA9_9FIRM</name>
<dbReference type="InterPro" id="IPR022555">
    <property type="entry name" value="DUF2577"/>
</dbReference>
<dbReference type="Pfam" id="PF10844">
    <property type="entry name" value="DUF2577"/>
    <property type="match status" value="1"/>
</dbReference>
<organism evidence="1 2">
    <name type="scientific">Candidatus Caccousia avicola</name>
    <dbReference type="NCBI Taxonomy" id="2840721"/>
    <lineage>
        <taxon>Bacteria</taxon>
        <taxon>Bacillati</taxon>
        <taxon>Bacillota</taxon>
        <taxon>Clostridia</taxon>
        <taxon>Eubacteriales</taxon>
        <taxon>Oscillospiraceae</taxon>
        <taxon>Oscillospiraceae incertae sedis</taxon>
        <taxon>Candidatus Caccousia</taxon>
    </lineage>
</organism>
<dbReference type="EMBL" id="DVGZ01000082">
    <property type="protein sequence ID" value="HIR47544.1"/>
    <property type="molecule type" value="Genomic_DNA"/>
</dbReference>
<sequence>MAESAVGLVKRAAVEAVQAQKPLELRFGSVSGVSPLSVKVEEKLTLTSEFLIVPQRLSDLETGDAVALLRVQGGGRYLVLDRLGGSV</sequence>
<protein>
    <submittedName>
        <fullName evidence="1">DUF2577 domain-containing protein</fullName>
    </submittedName>
</protein>
<dbReference type="AlphaFoldDB" id="A0A9D1ANA9"/>
<reference evidence="1" key="2">
    <citation type="journal article" date="2021" name="PeerJ">
        <title>Extensive microbial diversity within the chicken gut microbiome revealed by metagenomics and culture.</title>
        <authorList>
            <person name="Gilroy R."/>
            <person name="Ravi A."/>
            <person name="Getino M."/>
            <person name="Pursley I."/>
            <person name="Horton D.L."/>
            <person name="Alikhan N.F."/>
            <person name="Baker D."/>
            <person name="Gharbi K."/>
            <person name="Hall N."/>
            <person name="Watson M."/>
            <person name="Adriaenssens E.M."/>
            <person name="Foster-Nyarko E."/>
            <person name="Jarju S."/>
            <person name="Secka A."/>
            <person name="Antonio M."/>
            <person name="Oren A."/>
            <person name="Chaudhuri R.R."/>
            <person name="La Ragione R."/>
            <person name="Hildebrand F."/>
            <person name="Pallen M.J."/>
        </authorList>
    </citation>
    <scope>NUCLEOTIDE SEQUENCE</scope>
    <source>
        <strain evidence="1">ChiSxjej1B13-7958</strain>
    </source>
</reference>
<proteinExistence type="predicted"/>
<reference evidence="1" key="1">
    <citation type="submission" date="2020-10" db="EMBL/GenBank/DDBJ databases">
        <authorList>
            <person name="Gilroy R."/>
        </authorList>
    </citation>
    <scope>NUCLEOTIDE SEQUENCE</scope>
    <source>
        <strain evidence="1">ChiSxjej1B13-7958</strain>
    </source>
</reference>
<evidence type="ECO:0000313" key="1">
    <source>
        <dbReference type="EMBL" id="HIR47544.1"/>
    </source>
</evidence>
<comment type="caution">
    <text evidence="1">The sequence shown here is derived from an EMBL/GenBank/DDBJ whole genome shotgun (WGS) entry which is preliminary data.</text>
</comment>
<evidence type="ECO:0000313" key="2">
    <source>
        <dbReference type="Proteomes" id="UP000824242"/>
    </source>
</evidence>
<dbReference type="Proteomes" id="UP000824242">
    <property type="component" value="Unassembled WGS sequence"/>
</dbReference>
<gene>
    <name evidence="1" type="ORF">IAB89_07805</name>
</gene>
<accession>A0A9D1ANA9</accession>